<evidence type="ECO:0000313" key="4">
    <source>
        <dbReference type="EMBL" id="EEF59206.1"/>
    </source>
</evidence>
<evidence type="ECO:0000256" key="1">
    <source>
        <dbReference type="SAM" id="MobiDB-lite"/>
    </source>
</evidence>
<dbReference type="OrthoDB" id="9809746at2"/>
<comment type="caution">
    <text evidence="4">The sequence shown here is derived from an EMBL/GenBank/DDBJ whole genome shotgun (WGS) entry which is preliminary data.</text>
</comment>
<proteinExistence type="predicted"/>
<gene>
    <name evidence="4" type="ORF">Cflav_PD2411</name>
</gene>
<evidence type="ECO:0000259" key="3">
    <source>
        <dbReference type="PROSITE" id="PS50222"/>
    </source>
</evidence>
<feature type="chain" id="PRO_5002894922" description="EF-hand domain-containing protein" evidence="2">
    <location>
        <begin position="23"/>
        <end position="184"/>
    </location>
</feature>
<dbReference type="RefSeq" id="WP_007416788.1">
    <property type="nucleotide sequence ID" value="NZ_ABOX02000031.1"/>
</dbReference>
<dbReference type="GO" id="GO:0005509">
    <property type="term" value="F:calcium ion binding"/>
    <property type="evidence" value="ECO:0007669"/>
    <property type="project" value="InterPro"/>
</dbReference>
<dbReference type="SUPFAM" id="SSF47473">
    <property type="entry name" value="EF-hand"/>
    <property type="match status" value="1"/>
</dbReference>
<dbReference type="EMBL" id="ABOX02000031">
    <property type="protein sequence ID" value="EEF59206.1"/>
    <property type="molecule type" value="Genomic_DNA"/>
</dbReference>
<feature type="signal peptide" evidence="2">
    <location>
        <begin position="1"/>
        <end position="22"/>
    </location>
</feature>
<dbReference type="InterPro" id="IPR002048">
    <property type="entry name" value="EF_hand_dom"/>
</dbReference>
<feature type="region of interest" description="Disordered" evidence="1">
    <location>
        <begin position="163"/>
        <end position="184"/>
    </location>
</feature>
<protein>
    <recommendedName>
        <fullName evidence="3">EF-hand domain-containing protein</fullName>
    </recommendedName>
</protein>
<reference evidence="4 5" key="1">
    <citation type="journal article" date="2011" name="J. Bacteriol.">
        <title>Genome sequence of 'Pedosphaera parvula' Ellin514, an aerobic Verrucomicrobial isolate from pasture soil.</title>
        <authorList>
            <person name="Kant R."/>
            <person name="van Passel M.W."/>
            <person name="Sangwan P."/>
            <person name="Palva A."/>
            <person name="Lucas S."/>
            <person name="Copeland A."/>
            <person name="Lapidus A."/>
            <person name="Glavina Del Rio T."/>
            <person name="Dalin E."/>
            <person name="Tice H."/>
            <person name="Bruce D."/>
            <person name="Goodwin L."/>
            <person name="Pitluck S."/>
            <person name="Chertkov O."/>
            <person name="Larimer F.W."/>
            <person name="Land M.L."/>
            <person name="Hauser L."/>
            <person name="Brettin T.S."/>
            <person name="Detter J.C."/>
            <person name="Han S."/>
            <person name="de Vos W.M."/>
            <person name="Janssen P.H."/>
            <person name="Smidt H."/>
        </authorList>
    </citation>
    <scope>NUCLEOTIDE SEQUENCE [LARGE SCALE GENOMIC DNA]</scope>
    <source>
        <strain evidence="4 5">Ellin514</strain>
    </source>
</reference>
<dbReference type="InterPro" id="IPR011992">
    <property type="entry name" value="EF-hand-dom_pair"/>
</dbReference>
<dbReference type="Gene3D" id="1.10.238.10">
    <property type="entry name" value="EF-hand"/>
    <property type="match status" value="2"/>
</dbReference>
<dbReference type="Proteomes" id="UP000003688">
    <property type="component" value="Unassembled WGS sequence"/>
</dbReference>
<dbReference type="PROSITE" id="PS50222">
    <property type="entry name" value="EF_HAND_2"/>
    <property type="match status" value="1"/>
</dbReference>
<feature type="region of interest" description="Disordered" evidence="1">
    <location>
        <begin position="88"/>
        <end position="127"/>
    </location>
</feature>
<dbReference type="PROSITE" id="PS00018">
    <property type="entry name" value="EF_HAND_1"/>
    <property type="match status" value="2"/>
</dbReference>
<sequence length="184" mass="19030" precursor="true">MKKAHLIVFALTLGTSLLTVSAQTRPGRGVRIPSHGAGNSGGNTNSSQGPMQGPPPSPILMVLDADHNGIISASEIMDAPVALLKLDKNGDGQLTPDELRPPLPPQNGHQTNAPQGLPPHGGGQGMQPPVPYLMTVLDTNHDGVLSAEEIANAPAALAELDTNGDAQLTHDEFCPPHQAPPAQQ</sequence>
<dbReference type="STRING" id="320771.Cflav_PD2411"/>
<evidence type="ECO:0000256" key="2">
    <source>
        <dbReference type="SAM" id="SignalP"/>
    </source>
</evidence>
<evidence type="ECO:0000313" key="5">
    <source>
        <dbReference type="Proteomes" id="UP000003688"/>
    </source>
</evidence>
<name>B9XLU9_PEDPL</name>
<feature type="domain" description="EF-hand" evidence="3">
    <location>
        <begin position="74"/>
        <end position="109"/>
    </location>
</feature>
<accession>B9XLU9</accession>
<feature type="region of interest" description="Disordered" evidence="1">
    <location>
        <begin position="26"/>
        <end position="58"/>
    </location>
</feature>
<dbReference type="InterPro" id="IPR018247">
    <property type="entry name" value="EF_Hand_1_Ca_BS"/>
</dbReference>
<feature type="compositionally biased region" description="Low complexity" evidence="1">
    <location>
        <begin position="42"/>
        <end position="51"/>
    </location>
</feature>
<keyword evidence="2" id="KW-0732">Signal</keyword>
<keyword evidence="5" id="KW-1185">Reference proteome</keyword>
<dbReference type="Pfam" id="PF13202">
    <property type="entry name" value="EF-hand_5"/>
    <property type="match status" value="2"/>
</dbReference>
<dbReference type="AlphaFoldDB" id="B9XLU9"/>
<organism evidence="4 5">
    <name type="scientific">Pedosphaera parvula (strain Ellin514)</name>
    <dbReference type="NCBI Taxonomy" id="320771"/>
    <lineage>
        <taxon>Bacteria</taxon>
        <taxon>Pseudomonadati</taxon>
        <taxon>Verrucomicrobiota</taxon>
        <taxon>Pedosphaerae</taxon>
        <taxon>Pedosphaerales</taxon>
        <taxon>Pedosphaeraceae</taxon>
        <taxon>Pedosphaera</taxon>
    </lineage>
</organism>